<dbReference type="Pfam" id="PF00589">
    <property type="entry name" value="Phage_integrase"/>
    <property type="match status" value="1"/>
</dbReference>
<evidence type="ECO:0000256" key="4">
    <source>
        <dbReference type="ARBA" id="ARBA00023172"/>
    </source>
</evidence>
<comment type="caution">
    <text evidence="6">The sequence shown here is derived from an EMBL/GenBank/DDBJ whole genome shotgun (WGS) entry which is preliminary data.</text>
</comment>
<dbReference type="InterPro" id="IPR002104">
    <property type="entry name" value="Integrase_catalytic"/>
</dbReference>
<evidence type="ECO:0000313" key="7">
    <source>
        <dbReference type="Proteomes" id="UP000262257"/>
    </source>
</evidence>
<protein>
    <submittedName>
        <fullName evidence="6">Integrase</fullName>
    </submittedName>
</protein>
<feature type="domain" description="Tyr recombinase" evidence="5">
    <location>
        <begin position="208"/>
        <end position="393"/>
    </location>
</feature>
<comment type="similarity">
    <text evidence="1">Belongs to the 'phage' integrase family.</text>
</comment>
<evidence type="ECO:0000256" key="2">
    <source>
        <dbReference type="ARBA" id="ARBA00022908"/>
    </source>
</evidence>
<dbReference type="Pfam" id="PF13356">
    <property type="entry name" value="Arm-DNA-bind_3"/>
    <property type="match status" value="1"/>
</dbReference>
<dbReference type="Gene3D" id="3.30.160.390">
    <property type="entry name" value="Integrase, DNA-binding domain"/>
    <property type="match status" value="1"/>
</dbReference>
<dbReference type="PANTHER" id="PTHR30629:SF2">
    <property type="entry name" value="PROPHAGE INTEGRASE INTS-RELATED"/>
    <property type="match status" value="1"/>
</dbReference>
<dbReference type="GO" id="GO:0015074">
    <property type="term" value="P:DNA integration"/>
    <property type="evidence" value="ECO:0007669"/>
    <property type="project" value="UniProtKB-KW"/>
</dbReference>
<dbReference type="PROSITE" id="PS51898">
    <property type="entry name" value="TYR_RECOMBINASE"/>
    <property type="match status" value="1"/>
</dbReference>
<dbReference type="InterPro" id="IPR010998">
    <property type="entry name" value="Integrase_recombinase_N"/>
</dbReference>
<evidence type="ECO:0000259" key="5">
    <source>
        <dbReference type="PROSITE" id="PS51898"/>
    </source>
</evidence>
<dbReference type="InterPro" id="IPR013762">
    <property type="entry name" value="Integrase-like_cat_sf"/>
</dbReference>
<dbReference type="SUPFAM" id="SSF56349">
    <property type="entry name" value="DNA breaking-rejoining enzymes"/>
    <property type="match status" value="1"/>
</dbReference>
<dbReference type="InterPro" id="IPR038488">
    <property type="entry name" value="Integrase_DNA-bd_sf"/>
</dbReference>
<dbReference type="Gene3D" id="1.10.150.130">
    <property type="match status" value="1"/>
</dbReference>
<dbReference type="InterPro" id="IPR025166">
    <property type="entry name" value="Integrase_DNA_bind_dom"/>
</dbReference>
<dbReference type="InterPro" id="IPR050808">
    <property type="entry name" value="Phage_Integrase"/>
</dbReference>
<sequence>MLNDTKLKKLKPMEKAYRIADQGGLCIEVRSTGTKLWRVRYRYAGKASMISLGEYPIVSLAEARQKQDEIKSLLANNIDPAVHRQQEKAALLCDENSFEAIAKEYAADRLKDKSQTYIDAFHRAMEKDIYKVIGHKNIKDVTSADVLKIMQNTVKRVKSQDNRGTGEVTAIENRKKIGSVMRYAIATLRAENDPTYAVREVIARPDVEHARPLSLAERKLFRARIDSYGGAESTVNSILFLFYTMLRTIEVRRLQWSFVDFDERIITFEKQTREQLKKGMRLTKKNRTHVVPMSEQVYQLLLKQKKLTGRKKYVFEGVYNGGMMPATTINRALQYIMQNVTAHDFRATASTLLNELGYDEKWIETQLAHADENKTRASYNHAKYLNDRRKMMQDWADIVDGWRE</sequence>
<dbReference type="Gene3D" id="1.10.443.10">
    <property type="entry name" value="Intergrase catalytic core"/>
    <property type="match status" value="1"/>
</dbReference>
<evidence type="ECO:0000256" key="3">
    <source>
        <dbReference type="ARBA" id="ARBA00023125"/>
    </source>
</evidence>
<dbReference type="InterPro" id="IPR053876">
    <property type="entry name" value="Phage_int_M"/>
</dbReference>
<dbReference type="CDD" id="cd00801">
    <property type="entry name" value="INT_P4_C"/>
    <property type="match status" value="1"/>
</dbReference>
<keyword evidence="3" id="KW-0238">DNA-binding</keyword>
<organism evidence="6 7">
    <name type="scientific">Acinetobacter radioresistens</name>
    <dbReference type="NCBI Taxonomy" id="40216"/>
    <lineage>
        <taxon>Bacteria</taxon>
        <taxon>Pseudomonadati</taxon>
        <taxon>Pseudomonadota</taxon>
        <taxon>Gammaproteobacteria</taxon>
        <taxon>Moraxellales</taxon>
        <taxon>Moraxellaceae</taxon>
        <taxon>Acinetobacter</taxon>
    </lineage>
</organism>
<dbReference type="PANTHER" id="PTHR30629">
    <property type="entry name" value="PROPHAGE INTEGRASE"/>
    <property type="match status" value="1"/>
</dbReference>
<proteinExistence type="inferred from homology"/>
<dbReference type="InterPro" id="IPR011010">
    <property type="entry name" value="DNA_brk_join_enz"/>
</dbReference>
<evidence type="ECO:0000313" key="6">
    <source>
        <dbReference type="EMBL" id="HCM30288.1"/>
    </source>
</evidence>
<dbReference type="GO" id="GO:0006310">
    <property type="term" value="P:DNA recombination"/>
    <property type="evidence" value="ECO:0007669"/>
    <property type="project" value="UniProtKB-KW"/>
</dbReference>
<reference evidence="6 7" key="1">
    <citation type="journal article" date="2018" name="Nat. Biotechnol.">
        <title>A standardized bacterial taxonomy based on genome phylogeny substantially revises the tree of life.</title>
        <authorList>
            <person name="Parks D.H."/>
            <person name="Chuvochina M."/>
            <person name="Waite D.W."/>
            <person name="Rinke C."/>
            <person name="Skarshewski A."/>
            <person name="Chaumeil P.A."/>
            <person name="Hugenholtz P."/>
        </authorList>
    </citation>
    <scope>NUCLEOTIDE SEQUENCE [LARGE SCALE GENOMIC DNA]</scope>
    <source>
        <strain evidence="6">UBA10045</strain>
    </source>
</reference>
<dbReference type="Proteomes" id="UP000262257">
    <property type="component" value="Unassembled WGS sequence"/>
</dbReference>
<evidence type="ECO:0000256" key="1">
    <source>
        <dbReference type="ARBA" id="ARBA00008857"/>
    </source>
</evidence>
<dbReference type="GO" id="GO:0003677">
    <property type="term" value="F:DNA binding"/>
    <property type="evidence" value="ECO:0007669"/>
    <property type="project" value="UniProtKB-KW"/>
</dbReference>
<gene>
    <name evidence="6" type="ORF">DIC32_00195</name>
</gene>
<keyword evidence="4" id="KW-0233">DNA recombination</keyword>
<keyword evidence="2" id="KW-0229">DNA integration</keyword>
<dbReference type="AlphaFoldDB" id="A0A3D3FYQ6"/>
<accession>A0A3D3FYQ6</accession>
<dbReference type="EMBL" id="DPXL01000004">
    <property type="protein sequence ID" value="HCM30288.1"/>
    <property type="molecule type" value="Genomic_DNA"/>
</dbReference>
<name>A0A3D3FYQ6_ACIRA</name>
<dbReference type="Pfam" id="PF22022">
    <property type="entry name" value="Phage_int_M"/>
    <property type="match status" value="1"/>
</dbReference>